<dbReference type="EMBL" id="SSFX01000104">
    <property type="protein sequence ID" value="TXI26318.1"/>
    <property type="molecule type" value="Genomic_DNA"/>
</dbReference>
<evidence type="ECO:0000313" key="2">
    <source>
        <dbReference type="Proteomes" id="UP000321055"/>
    </source>
</evidence>
<protein>
    <submittedName>
        <fullName evidence="1">HAF repeat-containing protein</fullName>
    </submittedName>
</protein>
<organism evidence="1 2">
    <name type="scientific">Nitrosomonas oligotropha</name>
    <dbReference type="NCBI Taxonomy" id="42354"/>
    <lineage>
        <taxon>Bacteria</taxon>
        <taxon>Pseudomonadati</taxon>
        <taxon>Pseudomonadota</taxon>
        <taxon>Betaproteobacteria</taxon>
        <taxon>Nitrosomonadales</taxon>
        <taxon>Nitrosomonadaceae</taxon>
        <taxon>Nitrosomonas</taxon>
    </lineage>
</organism>
<gene>
    <name evidence="1" type="ORF">E6Q60_12800</name>
</gene>
<sequence length="404" mass="41801">MKIITMSAQLPKLKRIAIFLATIFTASISGMVHADWSIKGLGTSEGKPTIPTDINDSGQVTGYSFLSNIVVPFHAFVTGPDGIGITDLGALKGEETLGRAINSSGQVTGYDDLGHGFITGPNGMGLTELGTLDGAVYTFADDINDSGRVVGTSHILSHSGHFGDTVTRAFITGPNGIGMTDLGTLGGVGSGAVSINNSGQVAGISYLAGDDVTKHAFITGPNGNGMTDLGTLGGYYSGVSGINNFGQLVGQSDFADTPFTHSFITGPNGIGMTDLGTLGGGWSWASGINDSGEAVGLAETADGGFHSFIFSHGGMTDLSFLAPVIAAGWTSLVVSSINNNGQMVGHGFHNSSEEGFLLSYTPDTVFDPKPIYIPPVPETETYLMLLAGLGLIRYRVRYKKEIAI</sequence>
<accession>A0A5C7VQ67</accession>
<dbReference type="Proteomes" id="UP000321055">
    <property type="component" value="Unassembled WGS sequence"/>
</dbReference>
<dbReference type="NCBIfam" id="TIGR02913">
    <property type="entry name" value="HAF_rpt"/>
    <property type="match status" value="4"/>
</dbReference>
<dbReference type="InterPro" id="IPR014262">
    <property type="entry name" value="HAF_rpt"/>
</dbReference>
<evidence type="ECO:0000313" key="1">
    <source>
        <dbReference type="EMBL" id="TXI26318.1"/>
    </source>
</evidence>
<reference evidence="1 2" key="1">
    <citation type="submission" date="2018-09" db="EMBL/GenBank/DDBJ databases">
        <title>Metagenome Assembled Genomes from an Advanced Water Purification Facility.</title>
        <authorList>
            <person name="Stamps B.W."/>
            <person name="Spear J.R."/>
        </authorList>
    </citation>
    <scope>NUCLEOTIDE SEQUENCE [LARGE SCALE GENOMIC DNA]</scope>
    <source>
        <strain evidence="1">Bin_54_1</strain>
    </source>
</reference>
<proteinExistence type="predicted"/>
<dbReference type="AlphaFoldDB" id="A0A5C7VQ67"/>
<name>A0A5C7VQ67_9PROT</name>
<comment type="caution">
    <text evidence="1">The sequence shown here is derived from an EMBL/GenBank/DDBJ whole genome shotgun (WGS) entry which is preliminary data.</text>
</comment>